<dbReference type="Proteomes" id="UP000304900">
    <property type="component" value="Unassembled WGS sequence"/>
</dbReference>
<feature type="region of interest" description="Disordered" evidence="3">
    <location>
        <begin position="219"/>
        <end position="238"/>
    </location>
</feature>
<dbReference type="SUPFAM" id="SSF48230">
    <property type="entry name" value="Chondroitin AC/alginate lyase"/>
    <property type="match status" value="1"/>
</dbReference>
<dbReference type="InterPro" id="IPR015919">
    <property type="entry name" value="Cadherin-like_sf"/>
</dbReference>
<dbReference type="GO" id="GO:0016020">
    <property type="term" value="C:membrane"/>
    <property type="evidence" value="ECO:0007669"/>
    <property type="project" value="InterPro"/>
</dbReference>
<evidence type="ECO:0000259" key="4">
    <source>
        <dbReference type="Pfam" id="PF05426"/>
    </source>
</evidence>
<dbReference type="GO" id="GO:0016829">
    <property type="term" value="F:lyase activity"/>
    <property type="evidence" value="ECO:0007669"/>
    <property type="project" value="UniProtKB-KW"/>
</dbReference>
<accession>A0A4U6D560</accession>
<evidence type="ECO:0000313" key="5">
    <source>
        <dbReference type="EMBL" id="TKT92479.1"/>
    </source>
</evidence>
<dbReference type="InterPro" id="IPR013783">
    <property type="entry name" value="Ig-like_fold"/>
</dbReference>
<dbReference type="OrthoDB" id="9807519at2"/>
<evidence type="ECO:0000313" key="6">
    <source>
        <dbReference type="Proteomes" id="UP000304900"/>
    </source>
</evidence>
<evidence type="ECO:0000256" key="3">
    <source>
        <dbReference type="SAM" id="MobiDB-lite"/>
    </source>
</evidence>
<dbReference type="Gene3D" id="2.60.120.200">
    <property type="match status" value="1"/>
</dbReference>
<dbReference type="InterPro" id="IPR008397">
    <property type="entry name" value="Alginate_lyase_dom"/>
</dbReference>
<gene>
    <name evidence="5" type="ORF">FDK13_10980</name>
</gene>
<proteinExistence type="predicted"/>
<evidence type="ECO:0000256" key="2">
    <source>
        <dbReference type="ARBA" id="ARBA00023239"/>
    </source>
</evidence>
<dbReference type="Pfam" id="PF05345">
    <property type="entry name" value="He_PIG"/>
    <property type="match status" value="1"/>
</dbReference>
<dbReference type="InterPro" id="IPR008929">
    <property type="entry name" value="Chondroitin_lyas"/>
</dbReference>
<dbReference type="GO" id="GO:0005509">
    <property type="term" value="F:calcium ion binding"/>
    <property type="evidence" value="ECO:0007669"/>
    <property type="project" value="InterPro"/>
</dbReference>
<dbReference type="RefSeq" id="WP_137340024.1">
    <property type="nucleotide sequence ID" value="NZ_BSQH01000014.1"/>
</dbReference>
<dbReference type="Gene3D" id="1.50.10.100">
    <property type="entry name" value="Chondroitin AC/alginate lyase"/>
    <property type="match status" value="1"/>
</dbReference>
<dbReference type="EMBL" id="SZVO01000004">
    <property type="protein sequence ID" value="TKT92479.1"/>
    <property type="molecule type" value="Genomic_DNA"/>
</dbReference>
<dbReference type="AlphaFoldDB" id="A0A4U6D560"/>
<keyword evidence="1" id="KW-0732">Signal</keyword>
<organism evidence="5 6">
    <name type="scientific">Dyadobacter frigoris</name>
    <dbReference type="NCBI Taxonomy" id="2576211"/>
    <lineage>
        <taxon>Bacteria</taxon>
        <taxon>Pseudomonadati</taxon>
        <taxon>Bacteroidota</taxon>
        <taxon>Cytophagia</taxon>
        <taxon>Cytophagales</taxon>
        <taxon>Spirosomataceae</taxon>
        <taxon>Dyadobacter</taxon>
    </lineage>
</organism>
<feature type="domain" description="Alginate lyase" evidence="4">
    <location>
        <begin position="76"/>
        <end position="216"/>
    </location>
</feature>
<comment type="caution">
    <text evidence="5">The sequence shown here is derived from an EMBL/GenBank/DDBJ whole genome shotgun (WGS) entry which is preliminary data.</text>
</comment>
<keyword evidence="2" id="KW-0456">Lyase</keyword>
<dbReference type="Pfam" id="PF05426">
    <property type="entry name" value="Alginate_lyase"/>
    <property type="match status" value="1"/>
</dbReference>
<dbReference type="Gene3D" id="2.60.40.10">
    <property type="entry name" value="Immunoglobulins"/>
    <property type="match status" value="1"/>
</dbReference>
<reference evidence="5 6" key="1">
    <citation type="submission" date="2019-05" db="EMBL/GenBank/DDBJ databases">
        <title>Dyadobacter AR-3-8 sp. nov., isolated from arctic soil.</title>
        <authorList>
            <person name="Chaudhary D.K."/>
        </authorList>
    </citation>
    <scope>NUCLEOTIDE SEQUENCE [LARGE SCALE GENOMIC DNA]</scope>
    <source>
        <strain evidence="5 6">AR-3-8</strain>
    </source>
</reference>
<name>A0A4U6D560_9BACT</name>
<keyword evidence="6" id="KW-1185">Reference proteome</keyword>
<protein>
    <recommendedName>
        <fullName evidence="4">Alginate lyase domain-containing protein</fullName>
    </recommendedName>
</protein>
<dbReference type="GO" id="GO:0042597">
    <property type="term" value="C:periplasmic space"/>
    <property type="evidence" value="ECO:0007669"/>
    <property type="project" value="InterPro"/>
</dbReference>
<sequence>MKVKSGILYIVAVLSYFLIFDTKAQSVHPGAPFTAGDIAQLKVNITTEPWKTAYNAFSAQSNSNYVASPQVIVSRAPNIDAARTAFFRDMTMLFNLSMMYAITGTDTYGAKAKEILIGWATVNKQWAGDEDFLDVGDYADKFAPAADILKSTYPGWTAEDTQVVNTWFSQVLWPVVDVPNPIRGANQGAIQLKAAIGIAAFLQDPVKWQQAVHALRTDGGGSSNSLSNGQVGDSGRDEGHWRGQVEALAWCLEVVWKQGIDLCAEFDNRMLAIGEQHAHYHRVAADYAGQFIPAGSSYACFTNWGDAGTAGDRKSLVAHEILANAYAVRKGFSTPWIDLMRTEYGLNTGNFFYRKSADNSSATVLPPRILPTVKPVFNLTTIGIGTVGLQGSAEFNTGTRTIKGAGESIPVPALSRPDGLQFAFQKLSGDVSFVTKVISVQGGANARAGLLIRETLNPDSKYVGLYANAQGGIYSTWRGAAAFSKTNVSWNNPPGGYLLHYCFSAPYWLKMERIGSRIFTYDSPDGVNWTALADVEIALSSDIYIGLGVTSGNSSALSTAIFTDVQLTNPSPEGSPIISSSTAAAAVAGTSFQYQITASDSPITFAASGLPDGLSIDANTGIISGVPLSPGSSQIMISATNASGTGTAILILQVTSNVAPDAPTLIRVVNSAIDKIFSFLDCP</sequence>
<dbReference type="SUPFAM" id="SSF49313">
    <property type="entry name" value="Cadherin-like"/>
    <property type="match status" value="1"/>
</dbReference>
<evidence type="ECO:0000256" key="1">
    <source>
        <dbReference type="ARBA" id="ARBA00022729"/>
    </source>
</evidence>